<dbReference type="EC" id="2.4.2.21" evidence="3 10"/>
<dbReference type="Proteomes" id="UP000283387">
    <property type="component" value="Unassembled WGS sequence"/>
</dbReference>
<evidence type="ECO:0000256" key="3">
    <source>
        <dbReference type="ARBA" id="ARBA00011991"/>
    </source>
</evidence>
<dbReference type="HAMAP" id="MF_00230">
    <property type="entry name" value="CobT"/>
    <property type="match status" value="1"/>
</dbReference>
<gene>
    <name evidence="10" type="primary">cobT</name>
    <name evidence="11" type="ORF">BC643_2684</name>
</gene>
<sequence length="336" mass="35986">MTASLKDQLQQKIDLKTKPTGSLGQLERIALQIGEIQDTLTPELKNPAMLVFAGDHGLADAGVSPYPKEVTWQMVMNFCAGGAAINVFCKQNGIDLKVVDAGVDFQFPVDLPVVNRKVANGTKNMLEEPAMTIAQCRDALERGAELVKAEAAGGCNIIGFGEMGIANTSASSLLMHRFLNLPIEQCTGRGTGMVGDKLDYKISVLKTVSEKYTPESVEETLATFGGFEIAMMTGAMLEAKKQNMIILVDGFITTAACLTAIQFDASVRENCIFCHSSEEQGHRLVLEHLKAEPVLSLGMRLGEGSGAAVAYPVIKSAVTFLNEMSSFEAAGVSNKE</sequence>
<evidence type="ECO:0000256" key="4">
    <source>
        <dbReference type="ARBA" id="ARBA00015486"/>
    </source>
</evidence>
<dbReference type="InterPro" id="IPR023195">
    <property type="entry name" value="Nict_dMeBzImd_PRibTrfase_N"/>
</dbReference>
<evidence type="ECO:0000256" key="8">
    <source>
        <dbReference type="ARBA" id="ARBA00030686"/>
    </source>
</evidence>
<comment type="caution">
    <text evidence="11">The sequence shown here is derived from an EMBL/GenBank/DDBJ whole genome shotgun (WGS) entry which is preliminary data.</text>
</comment>
<comment type="catalytic activity">
    <reaction evidence="9 10">
        <text>5,6-dimethylbenzimidazole + nicotinate beta-D-ribonucleotide = alpha-ribazole 5'-phosphate + nicotinate + H(+)</text>
        <dbReference type="Rhea" id="RHEA:11196"/>
        <dbReference type="ChEBI" id="CHEBI:15378"/>
        <dbReference type="ChEBI" id="CHEBI:15890"/>
        <dbReference type="ChEBI" id="CHEBI:32544"/>
        <dbReference type="ChEBI" id="CHEBI:57502"/>
        <dbReference type="ChEBI" id="CHEBI:57918"/>
        <dbReference type="EC" id="2.4.2.21"/>
    </reaction>
</comment>
<dbReference type="RefSeq" id="WP_245994955.1">
    <property type="nucleotide sequence ID" value="NZ_RAPN01000001.1"/>
</dbReference>
<dbReference type="FunFam" id="3.40.50.10210:FF:000001">
    <property type="entry name" value="Nicotinate-nucleotide--dimethylbenzimidazole phosphoribosyltransferase"/>
    <property type="match status" value="1"/>
</dbReference>
<reference evidence="11 12" key="1">
    <citation type="submission" date="2018-09" db="EMBL/GenBank/DDBJ databases">
        <title>Genomic Encyclopedia of Archaeal and Bacterial Type Strains, Phase II (KMG-II): from individual species to whole genera.</title>
        <authorList>
            <person name="Goeker M."/>
        </authorList>
    </citation>
    <scope>NUCLEOTIDE SEQUENCE [LARGE SCALE GENOMIC DNA]</scope>
    <source>
        <strain evidence="11 12">DSM 27148</strain>
    </source>
</reference>
<accession>A0A419WA33</accession>
<name>A0A419WA33_9BACT</name>
<dbReference type="SUPFAM" id="SSF52733">
    <property type="entry name" value="Nicotinate mononucleotide:5,6-dimethylbenzimidazole phosphoribosyltransferase (CobT)"/>
    <property type="match status" value="1"/>
</dbReference>
<evidence type="ECO:0000256" key="1">
    <source>
        <dbReference type="ARBA" id="ARBA00005049"/>
    </source>
</evidence>
<dbReference type="InterPro" id="IPR003200">
    <property type="entry name" value="Nict_dMeBzImd_PRibTrfase"/>
</dbReference>
<evidence type="ECO:0000313" key="12">
    <source>
        <dbReference type="Proteomes" id="UP000283387"/>
    </source>
</evidence>
<evidence type="ECO:0000313" key="11">
    <source>
        <dbReference type="EMBL" id="RKD92313.1"/>
    </source>
</evidence>
<dbReference type="Pfam" id="PF02277">
    <property type="entry name" value="DBI_PRT"/>
    <property type="match status" value="1"/>
</dbReference>
<protein>
    <recommendedName>
        <fullName evidence="4 10">Nicotinate-nucleotide--dimethylbenzimidazole phosphoribosyltransferase</fullName>
        <shortName evidence="10">NN:DBI PRT</shortName>
        <ecNumber evidence="3 10">2.4.2.21</ecNumber>
    </recommendedName>
    <alternativeName>
        <fullName evidence="8 10">N(1)-alpha-phosphoribosyltransferase</fullName>
    </alternativeName>
</protein>
<dbReference type="UniPathway" id="UPA00061">
    <property type="reaction ID" value="UER00516"/>
</dbReference>
<comment type="similarity">
    <text evidence="2 10">Belongs to the CobT family.</text>
</comment>
<dbReference type="AlphaFoldDB" id="A0A419WA33"/>
<keyword evidence="7 10" id="KW-0808">Transferase</keyword>
<keyword evidence="6 10" id="KW-0328">Glycosyltransferase</keyword>
<evidence type="ECO:0000256" key="6">
    <source>
        <dbReference type="ARBA" id="ARBA00022676"/>
    </source>
</evidence>
<dbReference type="Gene3D" id="3.40.50.10210">
    <property type="match status" value="1"/>
</dbReference>
<dbReference type="GO" id="GO:0008939">
    <property type="term" value="F:nicotinate-nucleotide-dimethylbenzimidazole phosphoribosyltransferase activity"/>
    <property type="evidence" value="ECO:0007669"/>
    <property type="project" value="UniProtKB-UniRule"/>
</dbReference>
<keyword evidence="12" id="KW-1185">Reference proteome</keyword>
<evidence type="ECO:0000256" key="2">
    <source>
        <dbReference type="ARBA" id="ARBA00007110"/>
    </source>
</evidence>
<dbReference type="NCBIfam" id="NF000996">
    <property type="entry name" value="PRK00105.1"/>
    <property type="match status" value="1"/>
</dbReference>
<evidence type="ECO:0000256" key="5">
    <source>
        <dbReference type="ARBA" id="ARBA00022573"/>
    </source>
</evidence>
<dbReference type="Gene3D" id="1.10.1610.10">
    <property type="match status" value="1"/>
</dbReference>
<dbReference type="GO" id="GO:0009236">
    <property type="term" value="P:cobalamin biosynthetic process"/>
    <property type="evidence" value="ECO:0007669"/>
    <property type="project" value="UniProtKB-UniRule"/>
</dbReference>
<comment type="function">
    <text evidence="10">Catalyzes the synthesis of alpha-ribazole-5'-phosphate from nicotinate mononucleotide (NAMN) and 5,6-dimethylbenzimidazole (DMB).</text>
</comment>
<dbReference type="EMBL" id="RAPN01000001">
    <property type="protein sequence ID" value="RKD92313.1"/>
    <property type="molecule type" value="Genomic_DNA"/>
</dbReference>
<comment type="pathway">
    <text evidence="1 10">Nucleoside biosynthesis; alpha-ribazole biosynthesis; alpha-ribazole from 5,6-dimethylbenzimidazole: step 1/2.</text>
</comment>
<evidence type="ECO:0000256" key="10">
    <source>
        <dbReference type="HAMAP-Rule" id="MF_00230"/>
    </source>
</evidence>
<dbReference type="CDD" id="cd02439">
    <property type="entry name" value="DMB-PRT_CobT"/>
    <property type="match status" value="1"/>
</dbReference>
<dbReference type="PANTHER" id="PTHR43463:SF1">
    <property type="entry name" value="NICOTINATE-NUCLEOTIDE--DIMETHYLBENZIMIDAZOLE PHOSPHORIBOSYLTRANSFERASE"/>
    <property type="match status" value="1"/>
</dbReference>
<dbReference type="NCBIfam" id="TIGR03160">
    <property type="entry name" value="cobT_DBIPRT"/>
    <property type="match status" value="1"/>
</dbReference>
<keyword evidence="5 10" id="KW-0169">Cobalamin biosynthesis</keyword>
<dbReference type="InterPro" id="IPR017846">
    <property type="entry name" value="Nict_dMeBzImd_PRibTrfase_bact"/>
</dbReference>
<evidence type="ECO:0000256" key="7">
    <source>
        <dbReference type="ARBA" id="ARBA00022679"/>
    </source>
</evidence>
<feature type="active site" description="Proton acceptor" evidence="10">
    <location>
        <position position="303"/>
    </location>
</feature>
<evidence type="ECO:0000256" key="9">
    <source>
        <dbReference type="ARBA" id="ARBA00047340"/>
    </source>
</evidence>
<dbReference type="PANTHER" id="PTHR43463">
    <property type="entry name" value="NICOTINATE-NUCLEOTIDE--DIMETHYLBENZIMIDAZOLE PHOSPHORIBOSYLTRANSFERASE"/>
    <property type="match status" value="1"/>
</dbReference>
<proteinExistence type="inferred from homology"/>
<dbReference type="InterPro" id="IPR036087">
    <property type="entry name" value="Nict_dMeBzImd_PRibTrfase_sf"/>
</dbReference>
<organism evidence="11 12">
    <name type="scientific">Mangrovibacterium diazotrophicum</name>
    <dbReference type="NCBI Taxonomy" id="1261403"/>
    <lineage>
        <taxon>Bacteria</taxon>
        <taxon>Pseudomonadati</taxon>
        <taxon>Bacteroidota</taxon>
        <taxon>Bacteroidia</taxon>
        <taxon>Marinilabiliales</taxon>
        <taxon>Prolixibacteraceae</taxon>
        <taxon>Mangrovibacterium</taxon>
    </lineage>
</organism>